<organism evidence="9 10">
    <name type="scientific">Peptacetobacter hiranonis (strain DSM 13275 / JCM 10541 / KCTC 15199 / TO-931)</name>
    <name type="common">Clostridium hiranonis</name>
    <dbReference type="NCBI Taxonomy" id="500633"/>
    <lineage>
        <taxon>Bacteria</taxon>
        <taxon>Bacillati</taxon>
        <taxon>Bacillota</taxon>
        <taxon>Clostridia</taxon>
        <taxon>Peptostreptococcales</taxon>
        <taxon>Peptostreptococcaceae</taxon>
        <taxon>Peptacetobacter</taxon>
    </lineage>
</organism>
<evidence type="ECO:0000256" key="3">
    <source>
        <dbReference type="ARBA" id="ARBA00022801"/>
    </source>
</evidence>
<gene>
    <name evidence="5 9" type="primary">xseA</name>
    <name evidence="9" type="ORF">CLOHIR_01145</name>
</gene>
<keyword evidence="1 5" id="KW-0963">Cytoplasm</keyword>
<dbReference type="OrthoDB" id="9802795at2"/>
<name>B6FZ41_PEPHT</name>
<dbReference type="GO" id="GO:0005737">
    <property type="term" value="C:cytoplasm"/>
    <property type="evidence" value="ECO:0007669"/>
    <property type="project" value="UniProtKB-SubCell"/>
</dbReference>
<dbReference type="eggNOG" id="COG1570">
    <property type="taxonomic scope" value="Bacteria"/>
</dbReference>
<feature type="domain" description="OB-fold nucleic acid binding" evidence="8">
    <location>
        <begin position="7"/>
        <end position="100"/>
    </location>
</feature>
<sequence length="466" mass="52451">MEIRALEISEANSYIKKVLSNDPILYNLKVRGEISNFKINSSGHVYLTLKDETSKMKCVIFKGNYDKSLQLEDGMKIVANGYISVYERDGAYQLYIRKVEKDGVGNLHIEFERLKKKLNREGLFDPRFKKKIPYMPKSIGVVTSQTGAVIRDIINVVRRRFPKVNVYLYPVAVQGANSADEIVKGIEFFNKMQNVDTMIVGRGGGSLEELWSFNEEKVARAIFASDIPIISAVGHEVDYTICDFVSDMRAPTPSAAAEIAVPDLNEVLYRLDNCKSQLKNNMSAVIERDRNKADNTFNSICTIVKNDVIKSGKNNLELISNKLTRGIESKIEKEKYQLENNFLEICSIVKNEVIKEGKNNLKVISNRIENSISNKIDIEKYRLDTASVNMVNSMEQIMSSKKENMRNTGALLHSLSPLATIDRGYCMVQKEGKTVNSTEDINVGESLSIMMSDGNADCTVNSIEKK</sequence>
<reference evidence="9 10" key="1">
    <citation type="submission" date="2008-09" db="EMBL/GenBank/DDBJ databases">
        <authorList>
            <person name="Fulton L."/>
            <person name="Clifton S."/>
            <person name="Fulton B."/>
            <person name="Xu J."/>
            <person name="Minx P."/>
            <person name="Pepin K.H."/>
            <person name="Johnson M."/>
            <person name="Thiruvilangam P."/>
            <person name="Bhonagiri V."/>
            <person name="Nash W.E."/>
            <person name="Mardis E.R."/>
            <person name="Wilson R.K."/>
        </authorList>
    </citation>
    <scope>NUCLEOTIDE SEQUENCE [LARGE SCALE GENOMIC DNA]</scope>
    <source>
        <strain evidence="9 10">DSM 13275</strain>
    </source>
</reference>
<dbReference type="PANTHER" id="PTHR30008">
    <property type="entry name" value="EXODEOXYRIBONUCLEASE 7 LARGE SUBUNIT"/>
    <property type="match status" value="1"/>
</dbReference>
<dbReference type="CDD" id="cd04489">
    <property type="entry name" value="ExoVII_LU_OBF"/>
    <property type="match status" value="1"/>
</dbReference>
<dbReference type="RefSeq" id="WP_006440063.1">
    <property type="nucleotide sequence ID" value="NZ_DS995356.1"/>
</dbReference>
<keyword evidence="10" id="KW-1185">Reference proteome</keyword>
<evidence type="ECO:0000313" key="10">
    <source>
        <dbReference type="Proteomes" id="UP000003178"/>
    </source>
</evidence>
<dbReference type="GO" id="GO:0003676">
    <property type="term" value="F:nucleic acid binding"/>
    <property type="evidence" value="ECO:0007669"/>
    <property type="project" value="InterPro"/>
</dbReference>
<comment type="subunit">
    <text evidence="5">Heterooligomer composed of large and small subunits.</text>
</comment>
<dbReference type="Proteomes" id="UP000003178">
    <property type="component" value="Unassembled WGS sequence"/>
</dbReference>
<accession>B6FZ41</accession>
<evidence type="ECO:0000256" key="2">
    <source>
        <dbReference type="ARBA" id="ARBA00022722"/>
    </source>
</evidence>
<dbReference type="EC" id="3.1.11.6" evidence="5"/>
<dbReference type="EMBL" id="ABWP01000048">
    <property type="protein sequence ID" value="EEA85211.1"/>
    <property type="molecule type" value="Genomic_DNA"/>
</dbReference>
<comment type="subcellular location">
    <subcellularLocation>
        <location evidence="5 6">Cytoplasm</location>
    </subcellularLocation>
</comment>
<evidence type="ECO:0000259" key="7">
    <source>
        <dbReference type="Pfam" id="PF02601"/>
    </source>
</evidence>
<dbReference type="STRING" id="500633.CLOHIR_01145"/>
<comment type="catalytic activity">
    <reaction evidence="5 6">
        <text>Exonucleolytic cleavage in either 5'- to 3'- or 3'- to 5'-direction to yield nucleoside 5'-phosphates.</text>
        <dbReference type="EC" id="3.1.11.6"/>
    </reaction>
</comment>
<reference evidence="9 10" key="2">
    <citation type="submission" date="2008-10" db="EMBL/GenBank/DDBJ databases">
        <title>Draft genome sequence of Clostridium hiranonis (DSM 13275).</title>
        <authorList>
            <person name="Sudarsanam P."/>
            <person name="Ley R."/>
            <person name="Guruge J."/>
            <person name="Turnbaugh P.J."/>
            <person name="Mahowald M."/>
            <person name="Liep D."/>
            <person name="Gordon J."/>
        </authorList>
    </citation>
    <scope>NUCLEOTIDE SEQUENCE [LARGE SCALE GENOMIC DNA]</scope>
    <source>
        <strain evidence="9 10">DSM 13275</strain>
    </source>
</reference>
<dbReference type="GO" id="GO:0009318">
    <property type="term" value="C:exodeoxyribonuclease VII complex"/>
    <property type="evidence" value="ECO:0007669"/>
    <property type="project" value="UniProtKB-UniRule"/>
</dbReference>
<dbReference type="GO" id="GO:0008855">
    <property type="term" value="F:exodeoxyribonuclease VII activity"/>
    <property type="evidence" value="ECO:0007669"/>
    <property type="project" value="UniProtKB-UniRule"/>
</dbReference>
<evidence type="ECO:0000256" key="5">
    <source>
        <dbReference type="HAMAP-Rule" id="MF_00378"/>
    </source>
</evidence>
<dbReference type="Pfam" id="PF02601">
    <property type="entry name" value="Exonuc_VII_L"/>
    <property type="match status" value="1"/>
</dbReference>
<evidence type="ECO:0000256" key="1">
    <source>
        <dbReference type="ARBA" id="ARBA00022490"/>
    </source>
</evidence>
<protein>
    <recommendedName>
        <fullName evidence="5">Exodeoxyribonuclease 7 large subunit</fullName>
        <ecNumber evidence="5">3.1.11.6</ecNumber>
    </recommendedName>
    <alternativeName>
        <fullName evidence="5">Exodeoxyribonuclease VII large subunit</fullName>
        <shortName evidence="5">Exonuclease VII large subunit</shortName>
    </alternativeName>
</protein>
<keyword evidence="4 5" id="KW-0269">Exonuclease</keyword>
<keyword evidence="2 5" id="KW-0540">Nuclease</keyword>
<comment type="similarity">
    <text evidence="5 6">Belongs to the XseA family.</text>
</comment>
<comment type="caution">
    <text evidence="9">The sequence shown here is derived from an EMBL/GenBank/DDBJ whole genome shotgun (WGS) entry which is preliminary data.</text>
</comment>
<dbReference type="Pfam" id="PF13742">
    <property type="entry name" value="tRNA_anti_2"/>
    <property type="match status" value="1"/>
</dbReference>
<comment type="function">
    <text evidence="5">Bidirectionally degrades single-stranded DNA into large acid-insoluble oligonucleotides, which are then degraded further into small acid-soluble oligonucleotides.</text>
</comment>
<evidence type="ECO:0000313" key="9">
    <source>
        <dbReference type="EMBL" id="EEA85211.1"/>
    </source>
</evidence>
<dbReference type="GO" id="GO:0006308">
    <property type="term" value="P:DNA catabolic process"/>
    <property type="evidence" value="ECO:0007669"/>
    <property type="project" value="UniProtKB-UniRule"/>
</dbReference>
<dbReference type="HAMAP" id="MF_00378">
    <property type="entry name" value="Exonuc_7_L"/>
    <property type="match status" value="1"/>
</dbReference>
<dbReference type="NCBIfam" id="TIGR00237">
    <property type="entry name" value="xseA"/>
    <property type="match status" value="1"/>
</dbReference>
<evidence type="ECO:0000259" key="8">
    <source>
        <dbReference type="Pfam" id="PF13742"/>
    </source>
</evidence>
<dbReference type="AlphaFoldDB" id="B6FZ41"/>
<dbReference type="InterPro" id="IPR020579">
    <property type="entry name" value="Exonuc_VII_lsu_C"/>
</dbReference>
<proteinExistence type="inferred from homology"/>
<keyword evidence="3 5" id="KW-0378">Hydrolase</keyword>
<dbReference type="HOGENOM" id="CLU_023625_2_0_9"/>
<dbReference type="InterPro" id="IPR025824">
    <property type="entry name" value="OB-fold_nuc-bd_dom"/>
</dbReference>
<evidence type="ECO:0000256" key="6">
    <source>
        <dbReference type="RuleBase" id="RU004355"/>
    </source>
</evidence>
<dbReference type="InterPro" id="IPR003753">
    <property type="entry name" value="Exonuc_VII_L"/>
</dbReference>
<dbReference type="PANTHER" id="PTHR30008:SF0">
    <property type="entry name" value="EXODEOXYRIBONUCLEASE 7 LARGE SUBUNIT"/>
    <property type="match status" value="1"/>
</dbReference>
<feature type="domain" description="Exonuclease VII large subunit C-terminal" evidence="7">
    <location>
        <begin position="123"/>
        <end position="458"/>
    </location>
</feature>
<evidence type="ECO:0000256" key="4">
    <source>
        <dbReference type="ARBA" id="ARBA00022839"/>
    </source>
</evidence>